<sequence length="127" mass="15069">MQDKFIYEYAIIQFAPLVERREFFNIGAILYSKPKKFLALRFHIDEDKLAAFKSEYTKQELEAYLKAWERICNAEPKSNAIAQMEMPDRFRWLVATRSTIIHSSITHTGVCEDPEKELEDIFERFVL</sequence>
<keyword evidence="2" id="KW-1185">Reference proteome</keyword>
<evidence type="ECO:0000313" key="1">
    <source>
        <dbReference type="EMBL" id="RYM33577.1"/>
    </source>
</evidence>
<gene>
    <name evidence="1" type="ORF">ERX46_11610</name>
</gene>
<evidence type="ECO:0000313" key="2">
    <source>
        <dbReference type="Proteomes" id="UP000293952"/>
    </source>
</evidence>
<dbReference type="Pfam" id="PF11236">
    <property type="entry name" value="DUF3037"/>
    <property type="match status" value="1"/>
</dbReference>
<dbReference type="Proteomes" id="UP000293952">
    <property type="component" value="Unassembled WGS sequence"/>
</dbReference>
<dbReference type="RefSeq" id="WP_130094037.1">
    <property type="nucleotide sequence ID" value="NZ_SETE01000004.1"/>
</dbReference>
<dbReference type="EMBL" id="SETE01000004">
    <property type="protein sequence ID" value="RYM33577.1"/>
    <property type="molecule type" value="Genomic_DNA"/>
</dbReference>
<protein>
    <submittedName>
        <fullName evidence="1">DUF3037 domain-containing protein</fullName>
    </submittedName>
</protein>
<comment type="caution">
    <text evidence="1">The sequence shown here is derived from an EMBL/GenBank/DDBJ whole genome shotgun (WGS) entry which is preliminary data.</text>
</comment>
<accession>A0A4Q4KLG3</accession>
<dbReference type="AlphaFoldDB" id="A0A4Q4KLG3"/>
<proteinExistence type="predicted"/>
<name>A0A4Q4KLG3_9FLAO</name>
<reference evidence="1 2" key="1">
    <citation type="submission" date="2019-02" db="EMBL/GenBank/DDBJ databases">
        <title>Genome sequence of the sea-ice species Brumimicrobium glaciale.</title>
        <authorList>
            <person name="Bowman J.P."/>
        </authorList>
    </citation>
    <scope>NUCLEOTIDE SEQUENCE [LARGE SCALE GENOMIC DNA]</scope>
    <source>
        <strain evidence="1 2">IC156</strain>
    </source>
</reference>
<dbReference type="OrthoDB" id="9803207at2"/>
<organism evidence="1 2">
    <name type="scientific">Brumimicrobium glaciale</name>
    <dbReference type="NCBI Taxonomy" id="200475"/>
    <lineage>
        <taxon>Bacteria</taxon>
        <taxon>Pseudomonadati</taxon>
        <taxon>Bacteroidota</taxon>
        <taxon>Flavobacteriia</taxon>
        <taxon>Flavobacteriales</taxon>
        <taxon>Crocinitomicaceae</taxon>
        <taxon>Brumimicrobium</taxon>
    </lineage>
</organism>
<dbReference type="InterPro" id="IPR021398">
    <property type="entry name" value="DUF3037"/>
</dbReference>